<accession>A0A1I4HPS0</accession>
<dbReference type="SMART" id="SM00028">
    <property type="entry name" value="TPR"/>
    <property type="match status" value="3"/>
</dbReference>
<feature type="signal peptide" evidence="2">
    <location>
        <begin position="1"/>
        <end position="23"/>
    </location>
</feature>
<dbReference type="AlphaFoldDB" id="A0A1I4HPS0"/>
<feature type="repeat" description="TPR" evidence="1">
    <location>
        <begin position="300"/>
        <end position="333"/>
    </location>
</feature>
<keyword evidence="1" id="KW-0802">TPR repeat</keyword>
<reference evidence="3 4" key="1">
    <citation type="submission" date="2016-10" db="EMBL/GenBank/DDBJ databases">
        <authorList>
            <person name="de Groot N.N."/>
        </authorList>
    </citation>
    <scope>NUCLEOTIDE SEQUENCE [LARGE SCALE GENOMIC DNA]</scope>
    <source>
        <strain evidence="3 4">ATCC 43154</strain>
    </source>
</reference>
<dbReference type="PROSITE" id="PS51257">
    <property type="entry name" value="PROKAR_LIPOPROTEIN"/>
    <property type="match status" value="1"/>
</dbReference>
<dbReference type="Pfam" id="PF14559">
    <property type="entry name" value="TPR_19"/>
    <property type="match status" value="1"/>
</dbReference>
<evidence type="ECO:0000313" key="3">
    <source>
        <dbReference type="EMBL" id="SFL43760.1"/>
    </source>
</evidence>
<organism evidence="3 4">
    <name type="scientific">Rugamonas rubra</name>
    <dbReference type="NCBI Taxonomy" id="758825"/>
    <lineage>
        <taxon>Bacteria</taxon>
        <taxon>Pseudomonadati</taxon>
        <taxon>Pseudomonadota</taxon>
        <taxon>Betaproteobacteria</taxon>
        <taxon>Burkholderiales</taxon>
        <taxon>Oxalobacteraceae</taxon>
        <taxon>Telluria group</taxon>
        <taxon>Rugamonas</taxon>
    </lineage>
</organism>
<dbReference type="Pfam" id="PF13432">
    <property type="entry name" value="TPR_16"/>
    <property type="match status" value="1"/>
</dbReference>
<keyword evidence="4" id="KW-1185">Reference proteome</keyword>
<feature type="repeat" description="TPR" evidence="1">
    <location>
        <begin position="232"/>
        <end position="265"/>
    </location>
</feature>
<dbReference type="RefSeq" id="WP_245774017.1">
    <property type="nucleotide sequence ID" value="NZ_FOTW01000004.1"/>
</dbReference>
<dbReference type="InterPro" id="IPR019734">
    <property type="entry name" value="TPR_rpt"/>
</dbReference>
<dbReference type="STRING" id="758825.SAMN02982985_00127"/>
<proteinExistence type="predicted"/>
<dbReference type="PANTHER" id="PTHR12558:SF13">
    <property type="entry name" value="CELL DIVISION CYCLE PROTEIN 27 HOMOLOG"/>
    <property type="match status" value="1"/>
</dbReference>
<dbReference type="SUPFAM" id="SSF48452">
    <property type="entry name" value="TPR-like"/>
    <property type="match status" value="1"/>
</dbReference>
<evidence type="ECO:0000313" key="4">
    <source>
        <dbReference type="Proteomes" id="UP000199470"/>
    </source>
</evidence>
<dbReference type="PANTHER" id="PTHR12558">
    <property type="entry name" value="CELL DIVISION CYCLE 16,23,27"/>
    <property type="match status" value="1"/>
</dbReference>
<dbReference type="Gene3D" id="1.25.40.10">
    <property type="entry name" value="Tetratricopeptide repeat domain"/>
    <property type="match status" value="1"/>
</dbReference>
<sequence>MKLRAGVLGAALCAMLLAGCASAPPPAPPRELFHDALFGAADPAIGAEQIFALTPEMRRYARDIAQQRRGKGLQQALFDALYQKDKLKLEYDSALTRDAAQTFAARAGNCLSLVVMTAALAREMDLSVTYQSIPVDEAWSRSGRLYIASGHVNLTLGKPRGNTQIGYDHQHYFTIDFMPPADGARQQAQQLEERTIVAMFMNNRAAESLAQGRTDDAYWWVRRALERDPAFLNAYNTLGVVYQHAGRHAEAEQALRHAHRRAPDNTVYLSNLAQSLRQLDRAAEAAPLEARLAQLEPYPPFHFFNQGRLAMQQGDYARARELFGRELARSPDYHEFHFWMALACFQLGRLGEADRHMRLAMENSTTRGDHDLYTAKLDRIKAYGARPRGRP</sequence>
<keyword evidence="2" id="KW-0732">Signal</keyword>
<dbReference type="Proteomes" id="UP000199470">
    <property type="component" value="Unassembled WGS sequence"/>
</dbReference>
<name>A0A1I4HPS0_9BURK</name>
<dbReference type="InterPro" id="IPR011990">
    <property type="entry name" value="TPR-like_helical_dom_sf"/>
</dbReference>
<protein>
    <submittedName>
        <fullName evidence="3">Tetratricopeptide repeat-containing protein</fullName>
    </submittedName>
</protein>
<dbReference type="EMBL" id="FOTW01000004">
    <property type="protein sequence ID" value="SFL43760.1"/>
    <property type="molecule type" value="Genomic_DNA"/>
</dbReference>
<dbReference type="PROSITE" id="PS50005">
    <property type="entry name" value="TPR"/>
    <property type="match status" value="2"/>
</dbReference>
<feature type="chain" id="PRO_5011441779" evidence="2">
    <location>
        <begin position="24"/>
        <end position="391"/>
    </location>
</feature>
<gene>
    <name evidence="3" type="ORF">SAMN02982985_00127</name>
</gene>
<evidence type="ECO:0000256" key="2">
    <source>
        <dbReference type="SAM" id="SignalP"/>
    </source>
</evidence>
<evidence type="ECO:0000256" key="1">
    <source>
        <dbReference type="PROSITE-ProRule" id="PRU00339"/>
    </source>
</evidence>